<dbReference type="OrthoDB" id="1872379at2759"/>
<dbReference type="RefSeq" id="XP_016216522.1">
    <property type="nucleotide sequence ID" value="XM_016355386.1"/>
</dbReference>
<dbReference type="InterPro" id="IPR052769">
    <property type="entry name" value="TPR_domain_protein"/>
</dbReference>
<keyword evidence="3" id="KW-1185">Reference proteome</keyword>
<dbReference type="STRING" id="253628.A0A0D2AIE9"/>
<organism evidence="2 3">
    <name type="scientific">Verruconis gallopava</name>
    <dbReference type="NCBI Taxonomy" id="253628"/>
    <lineage>
        <taxon>Eukaryota</taxon>
        <taxon>Fungi</taxon>
        <taxon>Dikarya</taxon>
        <taxon>Ascomycota</taxon>
        <taxon>Pezizomycotina</taxon>
        <taxon>Dothideomycetes</taxon>
        <taxon>Pleosporomycetidae</taxon>
        <taxon>Venturiales</taxon>
        <taxon>Sympoventuriaceae</taxon>
        <taxon>Verruconis</taxon>
    </lineage>
</organism>
<dbReference type="Gene3D" id="1.25.40.10">
    <property type="entry name" value="Tetratricopeptide repeat domain"/>
    <property type="match status" value="1"/>
</dbReference>
<evidence type="ECO:0000256" key="1">
    <source>
        <dbReference type="SAM" id="MobiDB-lite"/>
    </source>
</evidence>
<evidence type="ECO:0000313" key="2">
    <source>
        <dbReference type="EMBL" id="KIW06653.1"/>
    </source>
</evidence>
<evidence type="ECO:0008006" key="4">
    <source>
        <dbReference type="Google" id="ProtNLM"/>
    </source>
</evidence>
<dbReference type="Proteomes" id="UP000053259">
    <property type="component" value="Unassembled WGS sequence"/>
</dbReference>
<dbReference type="SUPFAM" id="SSF48452">
    <property type="entry name" value="TPR-like"/>
    <property type="match status" value="1"/>
</dbReference>
<protein>
    <recommendedName>
        <fullName evidence="4">Tetratricopeptide repeat protein 1</fullName>
    </recommendedName>
</protein>
<evidence type="ECO:0000313" key="3">
    <source>
        <dbReference type="Proteomes" id="UP000053259"/>
    </source>
</evidence>
<dbReference type="GeneID" id="27310334"/>
<proteinExistence type="predicted"/>
<dbReference type="AlphaFoldDB" id="A0A0D2AIE9"/>
<dbReference type="PANTHER" id="PTHR46014">
    <property type="entry name" value="TETRATRICOPEPTIDE REPEAT PROTEIN 1"/>
    <property type="match status" value="1"/>
</dbReference>
<sequence length="264" mass="29284">MAPDDNDKANTLQSRLPFEKESQLLKEANQLKSTANTLFSTSQYTEAIDGYSRAYDKLPTYLDYDLAVLKSNISACYLKLSEWKNAVEAATAALEKLDLVDPLPQRQKDGENKNSADAGKTQDAGIVEIDETTSERQEILADVSKKTLADVEKLRIKTLLRRAKGRSEEGGWSNLQGALEDYQLLSTFSNLSGIDKATVDKALKGLPPKLEVAKNKEMAEMMDKLKTLGNGILKPFGLSTDNFQFVKDEKTGGYSMNFRQNPKS</sequence>
<dbReference type="InParanoid" id="A0A0D2AIE9"/>
<dbReference type="EMBL" id="KN847534">
    <property type="protein sequence ID" value="KIW06653.1"/>
    <property type="molecule type" value="Genomic_DNA"/>
</dbReference>
<dbReference type="HOGENOM" id="CLU_058463_1_0_1"/>
<dbReference type="PANTHER" id="PTHR46014:SF1">
    <property type="entry name" value="TETRATRICOPEPTIDE REPEAT PROTEIN 1"/>
    <property type="match status" value="1"/>
</dbReference>
<gene>
    <name evidence="2" type="ORF">PV09_02361</name>
</gene>
<reference evidence="2 3" key="1">
    <citation type="submission" date="2015-01" db="EMBL/GenBank/DDBJ databases">
        <title>The Genome Sequence of Ochroconis gallopava CBS43764.</title>
        <authorList>
            <consortium name="The Broad Institute Genomics Platform"/>
            <person name="Cuomo C."/>
            <person name="de Hoog S."/>
            <person name="Gorbushina A."/>
            <person name="Stielow B."/>
            <person name="Teixiera M."/>
            <person name="Abouelleil A."/>
            <person name="Chapman S.B."/>
            <person name="Priest M."/>
            <person name="Young S.K."/>
            <person name="Wortman J."/>
            <person name="Nusbaum C."/>
            <person name="Birren B."/>
        </authorList>
    </citation>
    <scope>NUCLEOTIDE SEQUENCE [LARGE SCALE GENOMIC DNA]</scope>
    <source>
        <strain evidence="2 3">CBS 43764</strain>
    </source>
</reference>
<name>A0A0D2AIE9_9PEZI</name>
<dbReference type="VEuPathDB" id="FungiDB:PV09_02361"/>
<dbReference type="InterPro" id="IPR011990">
    <property type="entry name" value="TPR-like_helical_dom_sf"/>
</dbReference>
<feature type="region of interest" description="Disordered" evidence="1">
    <location>
        <begin position="103"/>
        <end position="124"/>
    </location>
</feature>
<accession>A0A0D2AIE9</accession>